<dbReference type="RefSeq" id="WP_116059796.1">
    <property type="nucleotide sequence ID" value="NZ_QRDZ01000004.1"/>
</dbReference>
<proteinExistence type="predicted"/>
<evidence type="ECO:0000313" key="4">
    <source>
        <dbReference type="EMBL" id="RED85371.1"/>
    </source>
</evidence>
<reference evidence="4 5" key="1">
    <citation type="submission" date="2018-07" db="EMBL/GenBank/DDBJ databases">
        <title>Genomic Encyclopedia of Type Strains, Phase III (KMG-III): the genomes of soil and plant-associated and newly described type strains.</title>
        <authorList>
            <person name="Whitman W."/>
        </authorList>
    </citation>
    <scope>NUCLEOTIDE SEQUENCE [LARGE SCALE GENOMIC DNA]</scope>
    <source>
        <strain evidence="4 5">CECT 7287</strain>
    </source>
</reference>
<dbReference type="Pfam" id="PF25155">
    <property type="entry name" value="NTF2_YvbJ"/>
    <property type="match status" value="1"/>
</dbReference>
<dbReference type="InterPro" id="IPR054529">
    <property type="entry name" value="TcaA_2nd"/>
</dbReference>
<evidence type="ECO:0000259" key="2">
    <source>
        <dbReference type="Pfam" id="PF22820"/>
    </source>
</evidence>
<name>A0A3D9KFT3_9BACL</name>
<gene>
    <name evidence="4" type="ORF">DFP98_10476</name>
</gene>
<dbReference type="PANTHER" id="PTHR40038:SF1">
    <property type="entry name" value="MEMBRANE-ASSOCIATED PROTEIN TCAA"/>
    <property type="match status" value="1"/>
</dbReference>
<organism evidence="4 5">
    <name type="scientific">Cohnella phaseoli</name>
    <dbReference type="NCBI Taxonomy" id="456490"/>
    <lineage>
        <taxon>Bacteria</taxon>
        <taxon>Bacillati</taxon>
        <taxon>Bacillota</taxon>
        <taxon>Bacilli</taxon>
        <taxon>Bacillales</taxon>
        <taxon>Paenibacillaceae</taxon>
        <taxon>Cohnella</taxon>
    </lineage>
</organism>
<evidence type="ECO:0000259" key="3">
    <source>
        <dbReference type="Pfam" id="PF25155"/>
    </source>
</evidence>
<feature type="domain" description="TcaA second" evidence="1">
    <location>
        <begin position="35"/>
        <end position="134"/>
    </location>
</feature>
<dbReference type="GO" id="GO:0005886">
    <property type="term" value="C:plasma membrane"/>
    <property type="evidence" value="ECO:0007669"/>
    <property type="project" value="UniProtKB-SubCell"/>
</dbReference>
<dbReference type="Pfam" id="PF22820">
    <property type="entry name" value="TcaA_3rd_4th"/>
    <property type="match status" value="1"/>
</dbReference>
<accession>A0A3D9KFT3</accession>
<dbReference type="Pfam" id="PF22813">
    <property type="entry name" value="TcaA_2nd"/>
    <property type="match status" value="1"/>
</dbReference>
<dbReference type="InterPro" id="IPR056902">
    <property type="entry name" value="NTF2_YvbJ"/>
</dbReference>
<dbReference type="Proteomes" id="UP000256977">
    <property type="component" value="Unassembled WGS sequence"/>
</dbReference>
<keyword evidence="5" id="KW-1185">Reference proteome</keyword>
<dbReference type="AlphaFoldDB" id="A0A3D9KFT3"/>
<evidence type="ECO:0000313" key="5">
    <source>
        <dbReference type="Proteomes" id="UP000256977"/>
    </source>
</evidence>
<feature type="domain" description="YvbJ-like NTF2-like" evidence="3">
    <location>
        <begin position="295"/>
        <end position="416"/>
    </location>
</feature>
<feature type="domain" description="TcaA 4th" evidence="2">
    <location>
        <begin position="214"/>
        <end position="276"/>
    </location>
</feature>
<dbReference type="OrthoDB" id="1895190at2"/>
<dbReference type="InterPro" id="IPR054530">
    <property type="entry name" value="TcaA_4th"/>
</dbReference>
<evidence type="ECO:0000259" key="1">
    <source>
        <dbReference type="Pfam" id="PF22813"/>
    </source>
</evidence>
<comment type="caution">
    <text evidence="4">The sequence shown here is derived from an EMBL/GenBank/DDBJ whole genome shotgun (WGS) entry which is preliminary data.</text>
</comment>
<dbReference type="EMBL" id="QRDZ01000004">
    <property type="protein sequence ID" value="RED85371.1"/>
    <property type="molecule type" value="Genomic_DNA"/>
</dbReference>
<sequence>MTSKKMKITIGAAAFAVLAAVGLYFLGNYLTDEQRLLERFESSIDNGQPDKLLSLFAASDEGAAVERATAEAIVSYLGADGPAKHAVLSRLKSEIARLSDGSAEASTNDGESAFVYAHKKEKKRWFVFDDYELKLRSYKVPVTTNFGGARIMLNGEEAGIAGVGGSTLQMGPLLPGKYKVKAVYAGKYTTLENEVELALFPLGSTAHPLEVPLKGEYVDVFSNNGFARIFINGEDIGLSVEEGQRIGPIATDGSNTIHVEADYPWGTVKSEERPIDGTRAEFKLSALTDETKEQIVDAAHAFAASWYEAFRERDAERLRNVHSDRKADLASHFADMVAGDEHYIGKLKRAVFDRDSLRLDQLDASDYSATVLGRLDYEEAYYYGAFDFRPDPVAGSQTISYRLRYDNGKWIVYEWSDAGSAVLSSNVKSYEG</sequence>
<dbReference type="PANTHER" id="PTHR40038">
    <property type="entry name" value="MEMBRANE-ASSOCIATED PROTEIN TCAA"/>
    <property type="match status" value="1"/>
</dbReference>
<protein>
    <recommendedName>
        <fullName evidence="6">PEGA domain-containing protein</fullName>
    </recommendedName>
</protein>
<evidence type="ECO:0008006" key="6">
    <source>
        <dbReference type="Google" id="ProtNLM"/>
    </source>
</evidence>